<keyword evidence="2" id="KW-1185">Reference proteome</keyword>
<protein>
    <submittedName>
        <fullName evidence="1">Uncharacterized protein</fullName>
    </submittedName>
</protein>
<dbReference type="EMBL" id="JAWDKB010000003">
    <property type="protein sequence ID" value="MDV0443380.1"/>
    <property type="molecule type" value="Genomic_DNA"/>
</dbReference>
<evidence type="ECO:0000313" key="2">
    <source>
        <dbReference type="Proteomes" id="UP001283212"/>
    </source>
</evidence>
<reference evidence="1 2" key="1">
    <citation type="submission" date="2023-06" db="EMBL/GenBank/DDBJ databases">
        <title>Genome sequence of Methancorpusculaceae sp. Cs1.</title>
        <authorList>
            <person name="Protasov E."/>
            <person name="Platt K."/>
            <person name="Poehlein A."/>
            <person name="Daniel R."/>
            <person name="Brune A."/>
        </authorList>
    </citation>
    <scope>NUCLEOTIDE SEQUENCE [LARGE SCALE GENOMIC DNA]</scope>
    <source>
        <strain evidence="1 2">Cs1</strain>
    </source>
</reference>
<accession>A0AAE4MED0</accession>
<dbReference type="RefSeq" id="WP_338095908.1">
    <property type="nucleotide sequence ID" value="NZ_JAWDKB010000003.1"/>
</dbReference>
<sequence length="166" mass="18708">MIFIGFGYIFHCPHCGEATYLALGTGREYSVQNVFYGNSPDPPLIKDFTTRRAYQNALEYLNQGGVPETSLPGSYGHKIYYCPNCRTLKVHFYFGIITGGKTWHPVYKCELCKTQLDLAPGQRPGDDPEKFKLVGENNEVLRIHCSKCGKVYFAPESGSTSKMCWD</sequence>
<proteinExistence type="predicted"/>
<comment type="caution">
    <text evidence="1">The sequence shown here is derived from an EMBL/GenBank/DDBJ whole genome shotgun (WGS) entry which is preliminary data.</text>
</comment>
<dbReference type="Proteomes" id="UP001283212">
    <property type="component" value="Unassembled WGS sequence"/>
</dbReference>
<organism evidence="1 2">
    <name type="scientific">Methanorbis rubei</name>
    <dbReference type="NCBI Taxonomy" id="3028300"/>
    <lineage>
        <taxon>Archaea</taxon>
        <taxon>Methanobacteriati</taxon>
        <taxon>Methanobacteriota</taxon>
        <taxon>Stenosarchaea group</taxon>
        <taxon>Methanomicrobia</taxon>
        <taxon>Methanomicrobiales</taxon>
        <taxon>Methanocorpusculaceae</taxon>
        <taxon>Methanorbis</taxon>
    </lineage>
</organism>
<dbReference type="AlphaFoldDB" id="A0AAE4MED0"/>
<evidence type="ECO:0000313" key="1">
    <source>
        <dbReference type="EMBL" id="MDV0443380.1"/>
    </source>
</evidence>
<gene>
    <name evidence="1" type="ORF">McpCs1_07540</name>
</gene>
<name>A0AAE4MED0_9EURY</name>